<dbReference type="InterPro" id="IPR008875">
    <property type="entry name" value="TraX"/>
</dbReference>
<organism evidence="2">
    <name type="scientific">uncultured Leptolyngbya sp</name>
    <dbReference type="NCBI Taxonomy" id="332963"/>
    <lineage>
        <taxon>Bacteria</taxon>
        <taxon>Bacillati</taxon>
        <taxon>Cyanobacteriota</taxon>
        <taxon>Cyanophyceae</taxon>
        <taxon>Leptolyngbyales</taxon>
        <taxon>Leptolyngbyaceae</taxon>
        <taxon>Leptolyngbya group</taxon>
        <taxon>Leptolyngbya</taxon>
        <taxon>environmental samples</taxon>
    </lineage>
</organism>
<keyword evidence="1" id="KW-0472">Membrane</keyword>
<dbReference type="AlphaFoldDB" id="A0A6J4LPH1"/>
<feature type="transmembrane region" description="Helical" evidence="1">
    <location>
        <begin position="90"/>
        <end position="107"/>
    </location>
</feature>
<accession>A0A6J4LPH1</accession>
<gene>
    <name evidence="2" type="ORF">AVDCRST_MAG94-2235</name>
</gene>
<keyword evidence="1" id="KW-0812">Transmembrane</keyword>
<evidence type="ECO:0000256" key="1">
    <source>
        <dbReference type="SAM" id="Phobius"/>
    </source>
</evidence>
<name>A0A6J4LPH1_9CYAN</name>
<evidence type="ECO:0000313" key="2">
    <source>
        <dbReference type="EMBL" id="CAA9339124.1"/>
    </source>
</evidence>
<reference evidence="2" key="1">
    <citation type="submission" date="2020-02" db="EMBL/GenBank/DDBJ databases">
        <authorList>
            <person name="Meier V. D."/>
        </authorList>
    </citation>
    <scope>NUCLEOTIDE SEQUENCE</scope>
    <source>
        <strain evidence="2">AVDCRST_MAG94</strain>
    </source>
</reference>
<dbReference type="Pfam" id="PF05857">
    <property type="entry name" value="TraX"/>
    <property type="match status" value="1"/>
</dbReference>
<protein>
    <recommendedName>
        <fullName evidence="3">TraX family protein</fullName>
    </recommendedName>
</protein>
<feature type="transmembrane region" description="Helical" evidence="1">
    <location>
        <begin position="207"/>
        <end position="224"/>
    </location>
</feature>
<dbReference type="EMBL" id="CADCTY010000781">
    <property type="protein sequence ID" value="CAA9339124.1"/>
    <property type="molecule type" value="Genomic_DNA"/>
</dbReference>
<feature type="transmembrane region" description="Helical" evidence="1">
    <location>
        <begin position="162"/>
        <end position="195"/>
    </location>
</feature>
<feature type="transmembrane region" description="Helical" evidence="1">
    <location>
        <begin position="114"/>
        <end position="142"/>
    </location>
</feature>
<keyword evidence="1" id="KW-1133">Transmembrane helix</keyword>
<evidence type="ECO:0008006" key="3">
    <source>
        <dbReference type="Google" id="ProtNLM"/>
    </source>
</evidence>
<proteinExistence type="predicted"/>
<sequence>MSQLALKPLPVTAFDLKVLAALLMVVDHIGLVLEVEWLRIVGRFSFPLFAWLLVQGAKHTQNWHKYQKRLLMLAIASQPIYALFIKSLLPLNPVFQLWLGLILVRLIQEQQMTLLLGVAIIGVAAFFVDYHYYGIGLVYLLASCPYLLKNLADQVDSRVNLLLWIGGFAVLHFQYALSHPLQIYALPFVILLPLLNTVRDRGPKARWFYWFYPLHFVPLILLGAS</sequence>